<accession>O33041</accession>
<organism evidence="1">
    <name type="scientific">Mycobacterium leprae</name>
    <dbReference type="NCBI Taxonomy" id="1769"/>
    <lineage>
        <taxon>Bacteria</taxon>
        <taxon>Bacillati</taxon>
        <taxon>Actinomycetota</taxon>
        <taxon>Actinomycetes</taxon>
        <taxon>Mycobacteriales</taxon>
        <taxon>Mycobacteriaceae</taxon>
        <taxon>Mycobacterium</taxon>
    </lineage>
</organism>
<proteinExistence type="predicted"/>
<sequence length="145" mass="15859">MARQHTGYMSTMLTYIRCVDAFFALPQHFEARLCPWVHAGRGVDIPSRAMEKAHPAATFGSLTATGIKQSDVGEYSYPASWTPGCSGSSVCVLVLFLSNLDTMVVSVAQCTLHLRVRVHAGCRCLDDDRLHTCAGRHDPMGRLSC</sequence>
<name>O33041_MYCLR</name>
<gene>
    <name evidence="1" type="primary">MLCB250.68</name>
</gene>
<evidence type="ECO:0000313" key="1">
    <source>
        <dbReference type="EMBL" id="CAB10662.1"/>
    </source>
</evidence>
<dbReference type="AlphaFoldDB" id="O33041"/>
<dbReference type="EMBL" id="Z97369">
    <property type="protein sequence ID" value="CAB10662.1"/>
    <property type="molecule type" value="Genomic_DNA"/>
</dbReference>
<reference evidence="1" key="3">
    <citation type="submission" date="1997-07" db="EMBL/GenBank/DDBJ databases">
        <authorList>
            <person name="Parkhill J."/>
            <person name="Barrell B.G."/>
            <person name="Rajandream M.A."/>
        </authorList>
    </citation>
    <scope>NUCLEOTIDE SEQUENCE</scope>
</reference>
<reference evidence="1" key="2">
    <citation type="submission" date="1997-07" db="EMBL/GenBank/DDBJ databases">
        <authorList>
            <person name="Seeger K.J."/>
            <person name="Harris D."/>
        </authorList>
    </citation>
    <scope>NUCLEOTIDE SEQUENCE</scope>
</reference>
<reference evidence="1" key="1">
    <citation type="journal article" date="1993" name="Mol. Microbiol.">
        <title>Use of an ordered cosmid library to deduce the genomic organization of Mycobacterium leprae.</title>
        <authorList>
            <person name="Eiglmeier K."/>
            <person name="Honore N."/>
            <person name="Woods S.A."/>
            <person name="Caudron B."/>
            <person name="Cole S.T."/>
        </authorList>
    </citation>
    <scope>NUCLEOTIDE SEQUENCE</scope>
</reference>
<protein>
    <submittedName>
        <fullName evidence="1">Uncharacterized protein</fullName>
    </submittedName>
</protein>